<dbReference type="InterPro" id="IPR000172">
    <property type="entry name" value="GMC_OxRdtase_N"/>
</dbReference>
<dbReference type="PANTHER" id="PTHR11552:SF115">
    <property type="entry name" value="DEHYDROGENASE XPTC-RELATED"/>
    <property type="match status" value="1"/>
</dbReference>
<dbReference type="PANTHER" id="PTHR11552">
    <property type="entry name" value="GLUCOSE-METHANOL-CHOLINE GMC OXIDOREDUCTASE"/>
    <property type="match status" value="1"/>
</dbReference>
<evidence type="ECO:0000259" key="6">
    <source>
        <dbReference type="PROSITE" id="PS00624"/>
    </source>
</evidence>
<dbReference type="VEuPathDB" id="FungiDB:AFLA_006679"/>
<sequence length="619" mass="67716">MQCRLCEALSCNLHRKQGGGRVGFSDLSVPRLYECVIVGGGTAGLALASRLSRGLPESSILVLEAGPDAENEPRINIPAMRGSAIASVYDWNFTTVPQPHAGNRSLTQPRGKVLGGSSALNFMSWDRASKVEYDIWGKLGNEGWNWSEMMRSMLKAENFTLSDKYGDQGVGFGGPIQTMVCDWVPEHQTFFMEALKRLDVSENRNSLGGNSLGSGFQPSNVRYSDRKRSYSAHHPGYPSLAGPNLQIRVGKRVRKIDLVSIGGEDLVATGVTLEDNTTVLAIKEVILAAGTMQSPGLLELSGVGQKDVLHAADVQQLVDLPGVGENLQDHLRIQNSYRLLPNYTSVDMLKTNATFAKQQLEAYNTGQRSIYDYSGGSYAFLNWTGVADEPSRMESLARKAADEPLSLSPFERIRADIQLHHIRHEEENVPQMEIISADGYTGIKGYPPETSPLHGSNFFTLIAVMLHPFSTGSIHVTSPLISTAPQIQPNYLSHGYDIQALASAAKYLRKLASTAPLRQAWTEEYEPGLSVVGDGPDSDSQWREYAINNTETIFHPVGTCAMLPRELHGVVNANLTVYGTDNLRVVDASVMPVLISGHIQTAVYGIAEKAAEMIIKRWQ</sequence>
<evidence type="ECO:0000259" key="5">
    <source>
        <dbReference type="PROSITE" id="PS00623"/>
    </source>
</evidence>
<feature type="active site" description="Proton acceptor" evidence="2">
    <location>
        <position position="598"/>
    </location>
</feature>
<dbReference type="PROSITE" id="PS00624">
    <property type="entry name" value="GMC_OXRED_2"/>
    <property type="match status" value="1"/>
</dbReference>
<dbReference type="Pfam" id="PF05199">
    <property type="entry name" value="GMC_oxred_C"/>
    <property type="match status" value="1"/>
</dbReference>
<dbReference type="SUPFAM" id="SSF54373">
    <property type="entry name" value="FAD-linked reductases, C-terminal domain"/>
    <property type="match status" value="1"/>
</dbReference>
<keyword evidence="4" id="KW-0285">Flavoprotein</keyword>
<evidence type="ECO:0000256" key="3">
    <source>
        <dbReference type="PIRSR" id="PIRSR000137-2"/>
    </source>
</evidence>
<dbReference type="InterPro" id="IPR012132">
    <property type="entry name" value="GMC_OxRdtase"/>
</dbReference>
<protein>
    <recommendedName>
        <fullName evidence="5 6">Glucose-methanol-choline oxidoreductase N-terminal domain-containing protein</fullName>
    </recommendedName>
</protein>
<dbReference type="Gene3D" id="3.30.560.10">
    <property type="entry name" value="Glucose Oxidase, domain 3"/>
    <property type="match status" value="1"/>
</dbReference>
<dbReference type="AlphaFoldDB" id="A0A5N6H5P6"/>
<feature type="active site" description="Proton donor" evidence="2">
    <location>
        <position position="555"/>
    </location>
</feature>
<dbReference type="GO" id="GO:0044550">
    <property type="term" value="P:secondary metabolite biosynthetic process"/>
    <property type="evidence" value="ECO:0007669"/>
    <property type="project" value="TreeGrafter"/>
</dbReference>
<dbReference type="GO" id="GO:0050660">
    <property type="term" value="F:flavin adenine dinucleotide binding"/>
    <property type="evidence" value="ECO:0007669"/>
    <property type="project" value="InterPro"/>
</dbReference>
<reference evidence="7" key="1">
    <citation type="submission" date="2019-04" db="EMBL/GenBank/DDBJ databases">
        <title>Friends and foes A comparative genomics study of 23 Aspergillus species from section Flavi.</title>
        <authorList>
            <consortium name="DOE Joint Genome Institute"/>
            <person name="Kjaerbolling I."/>
            <person name="Vesth T."/>
            <person name="Frisvad J.C."/>
            <person name="Nybo J.L."/>
            <person name="Theobald S."/>
            <person name="Kildgaard S."/>
            <person name="Isbrandt T."/>
            <person name="Kuo A."/>
            <person name="Sato A."/>
            <person name="Lyhne E.K."/>
            <person name="Kogle M.E."/>
            <person name="Wiebenga A."/>
            <person name="Kun R.S."/>
            <person name="Lubbers R.J."/>
            <person name="Makela M.R."/>
            <person name="Barry K."/>
            <person name="Chovatia M."/>
            <person name="Clum A."/>
            <person name="Daum C."/>
            <person name="Haridas S."/>
            <person name="He G."/>
            <person name="LaButti K."/>
            <person name="Lipzen A."/>
            <person name="Mondo S."/>
            <person name="Riley R."/>
            <person name="Salamov A."/>
            <person name="Simmons B.A."/>
            <person name="Magnuson J.K."/>
            <person name="Henrissat B."/>
            <person name="Mortensen U.H."/>
            <person name="Larsen T.O."/>
            <person name="Devries R.P."/>
            <person name="Grigoriev I.V."/>
            <person name="Machida M."/>
            <person name="Baker S.E."/>
            <person name="Andersen M.R."/>
        </authorList>
    </citation>
    <scope>NUCLEOTIDE SEQUENCE [LARGE SCALE GENOMIC DNA]</scope>
    <source>
        <strain evidence="7">CBS 121.62</strain>
    </source>
</reference>
<dbReference type="InterPro" id="IPR036188">
    <property type="entry name" value="FAD/NAD-bd_sf"/>
</dbReference>
<dbReference type="Pfam" id="PF00732">
    <property type="entry name" value="GMC_oxred_N"/>
    <property type="match status" value="1"/>
</dbReference>
<evidence type="ECO:0000313" key="7">
    <source>
        <dbReference type="EMBL" id="KAB8249457.1"/>
    </source>
</evidence>
<dbReference type="Gene3D" id="3.50.50.60">
    <property type="entry name" value="FAD/NAD(P)-binding domain"/>
    <property type="match status" value="1"/>
</dbReference>
<evidence type="ECO:0000256" key="1">
    <source>
        <dbReference type="ARBA" id="ARBA00010790"/>
    </source>
</evidence>
<comment type="cofactor">
    <cofactor evidence="3">
        <name>FAD</name>
        <dbReference type="ChEBI" id="CHEBI:57692"/>
    </cofactor>
</comment>
<accession>A0A5N6H5P6</accession>
<dbReference type="PIRSF" id="PIRSF000137">
    <property type="entry name" value="Alcohol_oxidase"/>
    <property type="match status" value="1"/>
</dbReference>
<feature type="binding site" evidence="3">
    <location>
        <position position="113"/>
    </location>
    <ligand>
        <name>FAD</name>
        <dbReference type="ChEBI" id="CHEBI:57692"/>
    </ligand>
</feature>
<proteinExistence type="inferred from homology"/>
<dbReference type="EMBL" id="ML734571">
    <property type="protein sequence ID" value="KAB8249457.1"/>
    <property type="molecule type" value="Genomic_DNA"/>
</dbReference>
<comment type="similarity">
    <text evidence="1 4">Belongs to the GMC oxidoreductase family.</text>
</comment>
<gene>
    <name evidence="7" type="ORF">BDV35DRAFT_402315</name>
</gene>
<organism evidence="7">
    <name type="scientific">Aspergillus flavus</name>
    <dbReference type="NCBI Taxonomy" id="5059"/>
    <lineage>
        <taxon>Eukaryota</taxon>
        <taxon>Fungi</taxon>
        <taxon>Dikarya</taxon>
        <taxon>Ascomycota</taxon>
        <taxon>Pezizomycotina</taxon>
        <taxon>Eurotiomycetes</taxon>
        <taxon>Eurotiomycetidae</taxon>
        <taxon>Eurotiales</taxon>
        <taxon>Aspergillaceae</taxon>
        <taxon>Aspergillus</taxon>
        <taxon>Aspergillus subgen. Circumdati</taxon>
    </lineage>
</organism>
<dbReference type="SUPFAM" id="SSF51905">
    <property type="entry name" value="FAD/NAD(P)-binding domain"/>
    <property type="match status" value="1"/>
</dbReference>
<dbReference type="VEuPathDB" id="FungiDB:F9C07_4477"/>
<dbReference type="GO" id="GO:0016614">
    <property type="term" value="F:oxidoreductase activity, acting on CH-OH group of donors"/>
    <property type="evidence" value="ECO:0007669"/>
    <property type="project" value="InterPro"/>
</dbReference>
<evidence type="ECO:0000256" key="2">
    <source>
        <dbReference type="PIRSR" id="PIRSR000137-1"/>
    </source>
</evidence>
<keyword evidence="3 4" id="KW-0274">FAD</keyword>
<feature type="domain" description="Glucose-methanol-choline oxidoreductase N-terminal" evidence="5">
    <location>
        <begin position="111"/>
        <end position="134"/>
    </location>
</feature>
<feature type="domain" description="Glucose-methanol-choline oxidoreductase N-terminal" evidence="6">
    <location>
        <begin position="290"/>
        <end position="304"/>
    </location>
</feature>
<name>A0A5N6H5P6_ASPFL</name>
<evidence type="ECO:0000256" key="4">
    <source>
        <dbReference type="RuleBase" id="RU003968"/>
    </source>
</evidence>
<dbReference type="InterPro" id="IPR007867">
    <property type="entry name" value="GMC_OxRtase_C"/>
</dbReference>
<feature type="binding site" evidence="3">
    <location>
        <position position="253"/>
    </location>
    <ligand>
        <name>FAD</name>
        <dbReference type="ChEBI" id="CHEBI:57692"/>
    </ligand>
</feature>
<dbReference type="Proteomes" id="UP000325434">
    <property type="component" value="Unassembled WGS sequence"/>
</dbReference>
<dbReference type="PROSITE" id="PS00623">
    <property type="entry name" value="GMC_OXRED_1"/>
    <property type="match status" value="1"/>
</dbReference>